<evidence type="ECO:0000313" key="4">
    <source>
        <dbReference type="Proteomes" id="UP000593737"/>
    </source>
</evidence>
<keyword evidence="2" id="KW-1133">Transmembrane helix</keyword>
<dbReference type="InterPro" id="IPR021830">
    <property type="entry name" value="DUF3422"/>
</dbReference>
<dbReference type="AlphaFoldDB" id="A0A7S8FC27"/>
<feature type="region of interest" description="Disordered" evidence="1">
    <location>
        <begin position="1"/>
        <end position="30"/>
    </location>
</feature>
<dbReference type="EMBL" id="CP047423">
    <property type="protein sequence ID" value="QPD03364.1"/>
    <property type="molecule type" value="Genomic_DNA"/>
</dbReference>
<name>A0A7S8FC27_9BACT</name>
<dbReference type="Proteomes" id="UP000593737">
    <property type="component" value="Chromosome"/>
</dbReference>
<evidence type="ECO:0008006" key="5">
    <source>
        <dbReference type="Google" id="ProtNLM"/>
    </source>
</evidence>
<sequence>MLGSSLIPGAKRKHVTQSNPSRSETESFLKKLHERPHQPIGRWLRAPAHVHFKAFRMSDPPAQRPASREEFQSLLAALKVPVESTVLKDTFGYGIKESVGGDRLIVVWQAHTEYYNYQIWHLPAKREVSFGALTFPEYKVAIAPLGNEVCRLDILLMEEALPTRERMESLFPGPVLYGSRVFDESTSLVTSFTPDEQGRERYWVSLGPQTLASRLKDIVDAIVRIETYYHLLLMQKPLFSAAIDHVYKFEKVHLEQREIITSHIGHANSETLQRWLNSLTQDLLKTNRLAGKLHFELSASIPYDKIVHTTLSSIGEQRMESYRPISDYVLGGITGVAEGYQQLLRRVDTLRGGFEGIIAIIRTRIDLIVEAQNLALLQSVDKTTKSQVLLQHTVEGLSVIVIAYYLSGLAGYVFKGLQEMGWLKNANIASAVFVPLAIGLAFVVTAFSKKYLHKKLGEEQPASKADKLKE</sequence>
<evidence type="ECO:0000313" key="3">
    <source>
        <dbReference type="EMBL" id="QPD03364.1"/>
    </source>
</evidence>
<proteinExistence type="predicted"/>
<reference evidence="3 4" key="1">
    <citation type="journal article" date="2020" name="ISME J.">
        <title>Enrichment and physiological characterization of a novel comammox Nitrospira indicates ammonium inhibition of complete nitrification.</title>
        <authorList>
            <person name="Sakoula D."/>
            <person name="Koch H."/>
            <person name="Frank J."/>
            <person name="Jetten M.S.M."/>
            <person name="van Kessel M.A.H.J."/>
            <person name="Lucker S."/>
        </authorList>
    </citation>
    <scope>NUCLEOTIDE SEQUENCE [LARGE SCALE GENOMIC DNA]</scope>
    <source>
        <strain evidence="3">Comreactor17</strain>
    </source>
</reference>
<organism evidence="3 4">
    <name type="scientific">Candidatus Nitrospira kreftii</name>
    <dbReference type="NCBI Taxonomy" id="2652173"/>
    <lineage>
        <taxon>Bacteria</taxon>
        <taxon>Pseudomonadati</taxon>
        <taxon>Nitrospirota</taxon>
        <taxon>Nitrospiria</taxon>
        <taxon>Nitrospirales</taxon>
        <taxon>Nitrospiraceae</taxon>
        <taxon>Nitrospira</taxon>
    </lineage>
</organism>
<gene>
    <name evidence="3" type="ORF">Nkreftii_001138</name>
</gene>
<evidence type="ECO:0000256" key="2">
    <source>
        <dbReference type="SAM" id="Phobius"/>
    </source>
</evidence>
<dbReference type="KEGG" id="nkf:Nkreftii_001138"/>
<accession>A0A7S8FC27</accession>
<feature type="transmembrane region" description="Helical" evidence="2">
    <location>
        <begin position="426"/>
        <end position="447"/>
    </location>
</feature>
<protein>
    <recommendedName>
        <fullName evidence="5">DUF3422 domain-containing protein</fullName>
    </recommendedName>
</protein>
<keyword evidence="2" id="KW-0812">Transmembrane</keyword>
<keyword evidence="2" id="KW-0472">Membrane</keyword>
<feature type="transmembrane region" description="Helical" evidence="2">
    <location>
        <begin position="394"/>
        <end position="414"/>
    </location>
</feature>
<dbReference type="Pfam" id="PF11902">
    <property type="entry name" value="DUF3422"/>
    <property type="match status" value="1"/>
</dbReference>
<evidence type="ECO:0000256" key="1">
    <source>
        <dbReference type="SAM" id="MobiDB-lite"/>
    </source>
</evidence>